<name>A0A0C3DQD8_OIDMZ</name>
<dbReference type="GO" id="GO:0003697">
    <property type="term" value="F:single-stranded DNA binding"/>
    <property type="evidence" value="ECO:0007669"/>
    <property type="project" value="EnsemblFungi"/>
</dbReference>
<dbReference type="InterPro" id="IPR013970">
    <property type="entry name" value="Rfa2"/>
</dbReference>
<dbReference type="GO" id="GO:0000724">
    <property type="term" value="P:double-strand break repair via homologous recombination"/>
    <property type="evidence" value="ECO:0007669"/>
    <property type="project" value="TreeGrafter"/>
</dbReference>
<reference evidence="4 5" key="1">
    <citation type="submission" date="2014-04" db="EMBL/GenBank/DDBJ databases">
        <authorList>
            <consortium name="DOE Joint Genome Institute"/>
            <person name="Kuo A."/>
            <person name="Martino E."/>
            <person name="Perotto S."/>
            <person name="Kohler A."/>
            <person name="Nagy L.G."/>
            <person name="Floudas D."/>
            <person name="Copeland A."/>
            <person name="Barry K.W."/>
            <person name="Cichocki N."/>
            <person name="Veneault-Fourrey C."/>
            <person name="LaButti K."/>
            <person name="Lindquist E.A."/>
            <person name="Lipzen A."/>
            <person name="Lundell T."/>
            <person name="Morin E."/>
            <person name="Murat C."/>
            <person name="Sun H."/>
            <person name="Tunlid A."/>
            <person name="Henrissat B."/>
            <person name="Grigoriev I.V."/>
            <person name="Hibbett D.S."/>
            <person name="Martin F."/>
            <person name="Nordberg H.P."/>
            <person name="Cantor M.N."/>
            <person name="Hua S.X."/>
        </authorList>
    </citation>
    <scope>NUCLEOTIDE SEQUENCE [LARGE SCALE GENOMIC DNA]</scope>
    <source>
        <strain evidence="4 5">Zn</strain>
    </source>
</reference>
<proteinExistence type="inferred from homology"/>
<dbReference type="HOGENOM" id="CLU_141922_2_0_1"/>
<comment type="subcellular location">
    <subcellularLocation>
        <location evidence="1">Nucleus</location>
    </subcellularLocation>
</comment>
<dbReference type="GO" id="GO:0006298">
    <property type="term" value="P:mismatch repair"/>
    <property type="evidence" value="ECO:0007669"/>
    <property type="project" value="TreeGrafter"/>
</dbReference>
<keyword evidence="5" id="KW-1185">Reference proteome</keyword>
<dbReference type="OrthoDB" id="188186at2759"/>
<dbReference type="InParanoid" id="A0A0C3DQD8"/>
<evidence type="ECO:0000256" key="3">
    <source>
        <dbReference type="ARBA" id="ARBA00023242"/>
    </source>
</evidence>
<protein>
    <recommendedName>
        <fullName evidence="6">Replication factor A protein 3</fullName>
    </recommendedName>
</protein>
<keyword evidence="3" id="KW-0539">Nucleus</keyword>
<dbReference type="InterPro" id="IPR012340">
    <property type="entry name" value="NA-bd_OB-fold"/>
</dbReference>
<dbReference type="Proteomes" id="UP000054321">
    <property type="component" value="Unassembled WGS sequence"/>
</dbReference>
<dbReference type="GO" id="GO:0006260">
    <property type="term" value="P:DNA replication"/>
    <property type="evidence" value="ECO:0007669"/>
    <property type="project" value="InterPro"/>
</dbReference>
<gene>
    <name evidence="4" type="ORF">OIDMADRAFT_118186</name>
</gene>
<evidence type="ECO:0000256" key="2">
    <source>
        <dbReference type="ARBA" id="ARBA00009761"/>
    </source>
</evidence>
<dbReference type="GO" id="GO:0006284">
    <property type="term" value="P:base-excision repair"/>
    <property type="evidence" value="ECO:0007669"/>
    <property type="project" value="TreeGrafter"/>
</dbReference>
<accession>A0A0C3DQD8</accession>
<dbReference type="GO" id="GO:0005662">
    <property type="term" value="C:DNA replication factor A complex"/>
    <property type="evidence" value="ECO:0007669"/>
    <property type="project" value="EnsemblFungi"/>
</dbReference>
<organism evidence="4 5">
    <name type="scientific">Oidiodendron maius (strain Zn)</name>
    <dbReference type="NCBI Taxonomy" id="913774"/>
    <lineage>
        <taxon>Eukaryota</taxon>
        <taxon>Fungi</taxon>
        <taxon>Dikarya</taxon>
        <taxon>Ascomycota</taxon>
        <taxon>Pezizomycotina</taxon>
        <taxon>Leotiomycetes</taxon>
        <taxon>Leotiomycetes incertae sedis</taxon>
        <taxon>Myxotrichaceae</taxon>
        <taxon>Oidiodendron</taxon>
    </lineage>
</organism>
<dbReference type="GO" id="GO:0006289">
    <property type="term" value="P:nucleotide-excision repair"/>
    <property type="evidence" value="ECO:0007669"/>
    <property type="project" value="TreeGrafter"/>
</dbReference>
<dbReference type="CDD" id="cd04479">
    <property type="entry name" value="RPA3"/>
    <property type="match status" value="1"/>
</dbReference>
<dbReference type="FunFam" id="2.40.50.140:FF:000271">
    <property type="entry name" value="Similar to ssDNA binding protein Ssb3"/>
    <property type="match status" value="1"/>
</dbReference>
<dbReference type="PANTHER" id="PTHR15114:SF1">
    <property type="entry name" value="REPLICATION PROTEIN A 14 KDA SUBUNIT"/>
    <property type="match status" value="1"/>
</dbReference>
<dbReference type="EMBL" id="KN832873">
    <property type="protein sequence ID" value="KIN04258.1"/>
    <property type="molecule type" value="Genomic_DNA"/>
</dbReference>
<comment type="similarity">
    <text evidence="2">Belongs to the replication factor A protein 3 family.</text>
</comment>
<evidence type="ECO:0000313" key="5">
    <source>
        <dbReference type="Proteomes" id="UP000054321"/>
    </source>
</evidence>
<dbReference type="PANTHER" id="PTHR15114">
    <property type="entry name" value="REPLICATION PROTEIN A3"/>
    <property type="match status" value="1"/>
</dbReference>
<dbReference type="GO" id="GO:0035861">
    <property type="term" value="C:site of double-strand break"/>
    <property type="evidence" value="ECO:0007669"/>
    <property type="project" value="EnsemblFungi"/>
</dbReference>
<dbReference type="Pfam" id="PF08661">
    <property type="entry name" value="Rep_fac-A_3"/>
    <property type="match status" value="1"/>
</dbReference>
<dbReference type="SUPFAM" id="SSF50249">
    <property type="entry name" value="Nucleic acid-binding proteins"/>
    <property type="match status" value="1"/>
</dbReference>
<dbReference type="GO" id="GO:0003684">
    <property type="term" value="F:damaged DNA binding"/>
    <property type="evidence" value="ECO:0007669"/>
    <property type="project" value="TreeGrafter"/>
</dbReference>
<evidence type="ECO:0000313" key="4">
    <source>
        <dbReference type="EMBL" id="KIN04258.1"/>
    </source>
</evidence>
<evidence type="ECO:0008006" key="6">
    <source>
        <dbReference type="Google" id="ProtNLM"/>
    </source>
</evidence>
<dbReference type="AlphaFoldDB" id="A0A0C3DQD8"/>
<reference evidence="5" key="2">
    <citation type="submission" date="2015-01" db="EMBL/GenBank/DDBJ databases">
        <title>Evolutionary Origins and Diversification of the Mycorrhizal Mutualists.</title>
        <authorList>
            <consortium name="DOE Joint Genome Institute"/>
            <consortium name="Mycorrhizal Genomics Consortium"/>
            <person name="Kohler A."/>
            <person name="Kuo A."/>
            <person name="Nagy L.G."/>
            <person name="Floudas D."/>
            <person name="Copeland A."/>
            <person name="Barry K.W."/>
            <person name="Cichocki N."/>
            <person name="Veneault-Fourrey C."/>
            <person name="LaButti K."/>
            <person name="Lindquist E.A."/>
            <person name="Lipzen A."/>
            <person name="Lundell T."/>
            <person name="Morin E."/>
            <person name="Murat C."/>
            <person name="Riley R."/>
            <person name="Ohm R."/>
            <person name="Sun H."/>
            <person name="Tunlid A."/>
            <person name="Henrissat B."/>
            <person name="Grigoriev I.V."/>
            <person name="Hibbett D.S."/>
            <person name="Martin F."/>
        </authorList>
    </citation>
    <scope>NUCLEOTIDE SEQUENCE [LARGE SCALE GENOMIC DNA]</scope>
    <source>
        <strain evidence="5">Zn</strain>
    </source>
</reference>
<evidence type="ECO:0000256" key="1">
    <source>
        <dbReference type="ARBA" id="ARBA00004123"/>
    </source>
</evidence>
<dbReference type="Gene3D" id="2.40.50.140">
    <property type="entry name" value="Nucleic acid-binding proteins"/>
    <property type="match status" value="1"/>
</dbReference>
<dbReference type="STRING" id="913774.A0A0C3DQD8"/>
<sequence length="107" mass="11798">MTEQTPRINSLYLEAFTGQTVMITGKVSQIRGETAVIDANGEVTVLLNRESHLRPGTAVEIVGKVNQDLTVKVLKSTNMGSEIDFSIVNAVVDATHRYKEIFYADNK</sequence>